<dbReference type="AlphaFoldDB" id="A0A0D1Y7Z6"/>
<dbReference type="Proteomes" id="UP000053328">
    <property type="component" value="Unassembled WGS sequence"/>
</dbReference>
<dbReference type="STRING" id="91928.A0A0D1Y7Z6"/>
<dbReference type="SUPFAM" id="SSF47370">
    <property type="entry name" value="Bromodomain"/>
    <property type="match status" value="2"/>
</dbReference>
<dbReference type="CDD" id="cd04369">
    <property type="entry name" value="Bromodomain"/>
    <property type="match status" value="1"/>
</dbReference>
<dbReference type="RefSeq" id="XP_016231257.1">
    <property type="nucleotide sequence ID" value="XM_016384655.1"/>
</dbReference>
<feature type="compositionally biased region" description="Polar residues" evidence="9">
    <location>
        <begin position="709"/>
        <end position="731"/>
    </location>
</feature>
<protein>
    <recommendedName>
        <fullName evidence="14">Chromatin structure-remodeling complex subunit RSC1</fullName>
    </recommendedName>
</protein>
<dbReference type="PROSITE" id="PS00633">
    <property type="entry name" value="BROMODOMAIN_1"/>
    <property type="match status" value="1"/>
</dbReference>
<keyword evidence="13" id="KW-1185">Reference proteome</keyword>
<feature type="compositionally biased region" description="Basic and acidic residues" evidence="9">
    <location>
        <begin position="20"/>
        <end position="30"/>
    </location>
</feature>
<dbReference type="InterPro" id="IPR001025">
    <property type="entry name" value="BAH_dom"/>
</dbReference>
<reference evidence="12 13" key="1">
    <citation type="submission" date="2015-01" db="EMBL/GenBank/DDBJ databases">
        <title>The Genome Sequence of Exophiala spinifera CBS89968.</title>
        <authorList>
            <consortium name="The Broad Institute Genomics Platform"/>
            <person name="Cuomo C."/>
            <person name="de Hoog S."/>
            <person name="Gorbushina A."/>
            <person name="Stielow B."/>
            <person name="Teixiera M."/>
            <person name="Abouelleil A."/>
            <person name="Chapman S.B."/>
            <person name="Priest M."/>
            <person name="Young S.K."/>
            <person name="Wortman J."/>
            <person name="Nusbaum C."/>
            <person name="Birren B."/>
        </authorList>
    </citation>
    <scope>NUCLEOTIDE SEQUENCE [LARGE SCALE GENOMIC DNA]</scope>
    <source>
        <strain evidence="12 13">CBS 89968</strain>
    </source>
</reference>
<dbReference type="InterPro" id="IPR043151">
    <property type="entry name" value="BAH_sf"/>
</dbReference>
<feature type="domain" description="Bromo" evidence="10">
    <location>
        <begin position="282"/>
        <end position="352"/>
    </location>
</feature>
<dbReference type="PRINTS" id="PR00503">
    <property type="entry name" value="BROMODOMAIN"/>
</dbReference>
<dbReference type="SMART" id="SM00297">
    <property type="entry name" value="BROMO"/>
    <property type="match status" value="2"/>
</dbReference>
<dbReference type="PANTHER" id="PTHR16062">
    <property type="entry name" value="SWI/SNF-RELATED"/>
    <property type="match status" value="1"/>
</dbReference>
<evidence type="ECO:0008006" key="14">
    <source>
        <dbReference type="Google" id="ProtNLM"/>
    </source>
</evidence>
<sequence length="838" mass="95372">MAETPVAESANAEPVQSIETDLKQEDVADDKSDEDAEAEEGEGGEAHQGVSSEQYKALKNIAEILTNYSVKVKGDDEHYPSLLFRRIPNRRNLPDYHEIIKEPVALSTLKGKIQRKQYTGIPEFVRDFALIVHNAQVYNLPNSAPVRDVLVLQDVFKEELNKLVSEGLAKEEETEFPDLGEIPYATPEPDPVSDDDEDNDDDGEDDDDDDDADDSDDDRRRRRGRRGARPSISGRKSRGEDDDKLDDGDVRKRRGRPPRVDTPMEARIKAVLKGLRKQKDTAGNPKVRNFERLPDKAEYPAYFVAITDPIALDSIKKKSKRKKYQSLEQFMKDIDLLFNNAKHFNEEGSEIYNDAVELQAEAHKLLDIEKAKPDDVYLLEDGRRPLPSGILYKNELWKVGDWIHIANPNDITKPIIAQIYRTWEDSDGQKWINACWYYRPEQTIHQHEKHFFPNEVVKTGQYRDHKIEEVVDRCFVMFVTRYSRGRPRGVDPSKEVYVCEARYNEEKHRFNKIKTWASCLPDEVRDKDYEMDLFDQPRRIKKVPSPLKHLLKDDMKETDEIPSPQWGHPNAPPILGAIHKHPREENQSPPPEPTPPPPPTPPQPVRQPSLTSMAAQPIPRPSMDRTPSVSGSSTTIQPPVSRPSLPPQMTPYQPQSISPAPSAYSRQPSYPQSQTPIQAAPTPKTPATQQPTPYAARQQLHPQPHLTASHPTNYSVPAAPQSYQRPPTQSTPAYNQYAPQVSEPRGSEVYVLSNIANESIPKHIRDNFPQDDEGRVLFFTKPPTLPDPVVRGRDGQPLAHTEKYLAAKAERDKLIAARRREREEMLGSAKRRRIEPVV</sequence>
<evidence type="ECO:0000256" key="3">
    <source>
        <dbReference type="ARBA" id="ARBA00022853"/>
    </source>
</evidence>
<name>A0A0D1Y7Z6_9EURO</name>
<dbReference type="HOGENOM" id="CLU_007728_0_0_1"/>
<evidence type="ECO:0000313" key="12">
    <source>
        <dbReference type="EMBL" id="KIW11041.1"/>
    </source>
</evidence>
<evidence type="ECO:0000313" key="13">
    <source>
        <dbReference type="Proteomes" id="UP000053328"/>
    </source>
</evidence>
<dbReference type="GO" id="GO:0016586">
    <property type="term" value="C:RSC-type complex"/>
    <property type="evidence" value="ECO:0007669"/>
    <property type="project" value="InterPro"/>
</dbReference>
<feature type="compositionally biased region" description="Pro residues" evidence="9">
    <location>
        <begin position="640"/>
        <end position="649"/>
    </location>
</feature>
<dbReference type="SMART" id="SM00439">
    <property type="entry name" value="BAH"/>
    <property type="match status" value="1"/>
</dbReference>
<keyword evidence="5 8" id="KW-0103">Bromodomain</keyword>
<feature type="compositionally biased region" description="Pro residues" evidence="9">
    <location>
        <begin position="588"/>
        <end position="605"/>
    </location>
</feature>
<feature type="compositionally biased region" description="Polar residues" evidence="9">
    <location>
        <begin position="650"/>
        <end position="673"/>
    </location>
</feature>
<dbReference type="GO" id="GO:0006368">
    <property type="term" value="P:transcription elongation by RNA polymerase II"/>
    <property type="evidence" value="ECO:0007669"/>
    <property type="project" value="TreeGrafter"/>
</dbReference>
<evidence type="ECO:0000256" key="4">
    <source>
        <dbReference type="ARBA" id="ARBA00023015"/>
    </source>
</evidence>
<dbReference type="GO" id="GO:0003682">
    <property type="term" value="F:chromatin binding"/>
    <property type="evidence" value="ECO:0007669"/>
    <property type="project" value="InterPro"/>
</dbReference>
<feature type="region of interest" description="Disordered" evidence="9">
    <location>
        <begin position="168"/>
        <end position="264"/>
    </location>
</feature>
<dbReference type="OrthoDB" id="1742084at2759"/>
<evidence type="ECO:0000256" key="8">
    <source>
        <dbReference type="PROSITE-ProRule" id="PRU00035"/>
    </source>
</evidence>
<evidence type="ECO:0000256" key="1">
    <source>
        <dbReference type="ARBA" id="ARBA00004123"/>
    </source>
</evidence>
<evidence type="ECO:0000256" key="5">
    <source>
        <dbReference type="ARBA" id="ARBA00023117"/>
    </source>
</evidence>
<dbReference type="FunFam" id="2.30.30.490:FF:000015">
    <property type="entry name" value="Chromatin structure-remodeling complex subunit RSC1"/>
    <property type="match status" value="1"/>
</dbReference>
<feature type="region of interest" description="Disordered" evidence="9">
    <location>
        <begin position="1"/>
        <end position="52"/>
    </location>
</feature>
<feature type="compositionally biased region" description="Polar residues" evidence="9">
    <location>
        <begin position="625"/>
        <end position="638"/>
    </location>
</feature>
<dbReference type="PANTHER" id="PTHR16062:SF21">
    <property type="entry name" value="CHROMATIN STRUCTURE-REMODELING COMPLEX SUBUNIT RSC1-RELATED"/>
    <property type="match status" value="1"/>
</dbReference>
<dbReference type="VEuPathDB" id="FungiDB:PV08_10340"/>
<gene>
    <name evidence="12" type="ORF">PV08_10340</name>
</gene>
<feature type="compositionally biased region" description="Low complexity" evidence="9">
    <location>
        <begin position="674"/>
        <end position="699"/>
    </location>
</feature>
<accession>A0A0D1Y7Z6</accession>
<keyword evidence="6" id="KW-0804">Transcription</keyword>
<keyword evidence="7" id="KW-0539">Nucleus</keyword>
<keyword evidence="3" id="KW-0156">Chromatin regulator</keyword>
<evidence type="ECO:0000259" key="11">
    <source>
        <dbReference type="PROSITE" id="PS51038"/>
    </source>
</evidence>
<dbReference type="GO" id="GO:0006338">
    <property type="term" value="P:chromatin remodeling"/>
    <property type="evidence" value="ECO:0007669"/>
    <property type="project" value="InterPro"/>
</dbReference>
<keyword evidence="4" id="KW-0805">Transcription regulation</keyword>
<keyword evidence="2" id="KW-0677">Repeat</keyword>
<dbReference type="Gene3D" id="2.30.30.490">
    <property type="match status" value="1"/>
</dbReference>
<dbReference type="InterPro" id="IPR001487">
    <property type="entry name" value="Bromodomain"/>
</dbReference>
<comment type="subcellular location">
    <subcellularLocation>
        <location evidence="1">Nucleus</location>
    </subcellularLocation>
</comment>
<dbReference type="InterPro" id="IPR018359">
    <property type="entry name" value="Bromodomain_CS"/>
</dbReference>
<feature type="compositionally biased region" description="Acidic residues" evidence="9">
    <location>
        <begin position="31"/>
        <end position="43"/>
    </location>
</feature>
<dbReference type="CDD" id="cd04717">
    <property type="entry name" value="BAH_polybromo"/>
    <property type="match status" value="1"/>
</dbReference>
<feature type="compositionally biased region" description="Acidic residues" evidence="9">
    <location>
        <begin position="191"/>
        <end position="216"/>
    </location>
</feature>
<evidence type="ECO:0000256" key="2">
    <source>
        <dbReference type="ARBA" id="ARBA00022737"/>
    </source>
</evidence>
<dbReference type="FunFam" id="1.20.920.10:FF:000048">
    <property type="entry name" value="RSC complex subunit (RSC1), putative"/>
    <property type="match status" value="1"/>
</dbReference>
<dbReference type="PROSITE" id="PS51038">
    <property type="entry name" value="BAH"/>
    <property type="match status" value="1"/>
</dbReference>
<dbReference type="Pfam" id="PF00439">
    <property type="entry name" value="Bromodomain"/>
    <property type="match status" value="2"/>
</dbReference>
<dbReference type="EMBL" id="KN847499">
    <property type="protein sequence ID" value="KIW11041.1"/>
    <property type="molecule type" value="Genomic_DNA"/>
</dbReference>
<dbReference type="Gene3D" id="1.20.920.10">
    <property type="entry name" value="Bromodomain-like"/>
    <property type="match status" value="2"/>
</dbReference>
<evidence type="ECO:0000259" key="10">
    <source>
        <dbReference type="PROSITE" id="PS50014"/>
    </source>
</evidence>
<feature type="domain" description="Bromo" evidence="10">
    <location>
        <begin position="76"/>
        <end position="146"/>
    </location>
</feature>
<dbReference type="Pfam" id="PF01426">
    <property type="entry name" value="BAH"/>
    <property type="match status" value="1"/>
</dbReference>
<dbReference type="InterPro" id="IPR036427">
    <property type="entry name" value="Bromodomain-like_sf"/>
</dbReference>
<organism evidence="12 13">
    <name type="scientific">Exophiala spinifera</name>
    <dbReference type="NCBI Taxonomy" id="91928"/>
    <lineage>
        <taxon>Eukaryota</taxon>
        <taxon>Fungi</taxon>
        <taxon>Dikarya</taxon>
        <taxon>Ascomycota</taxon>
        <taxon>Pezizomycotina</taxon>
        <taxon>Eurotiomycetes</taxon>
        <taxon>Chaetothyriomycetidae</taxon>
        <taxon>Chaetothyriales</taxon>
        <taxon>Herpotrichiellaceae</taxon>
        <taxon>Exophiala</taxon>
    </lineage>
</organism>
<evidence type="ECO:0000256" key="7">
    <source>
        <dbReference type="ARBA" id="ARBA00023242"/>
    </source>
</evidence>
<dbReference type="GeneID" id="27337423"/>
<proteinExistence type="predicted"/>
<dbReference type="InterPro" id="IPR037382">
    <property type="entry name" value="Rsc/polybromo"/>
</dbReference>
<feature type="region of interest" description="Disordered" evidence="9">
    <location>
        <begin position="558"/>
        <end position="731"/>
    </location>
</feature>
<feature type="domain" description="BAH" evidence="11">
    <location>
        <begin position="395"/>
        <end position="514"/>
    </location>
</feature>
<evidence type="ECO:0000256" key="6">
    <source>
        <dbReference type="ARBA" id="ARBA00023163"/>
    </source>
</evidence>
<dbReference type="PROSITE" id="PS50014">
    <property type="entry name" value="BROMODOMAIN_2"/>
    <property type="match status" value="2"/>
</dbReference>
<evidence type="ECO:0000256" key="9">
    <source>
        <dbReference type="SAM" id="MobiDB-lite"/>
    </source>
</evidence>